<dbReference type="PANTHER" id="PTHR21310:SF15">
    <property type="entry name" value="AMINOGLYCOSIDE PHOSPHOTRANSFERASE DOMAIN-CONTAINING PROTEIN"/>
    <property type="match status" value="1"/>
</dbReference>
<proteinExistence type="predicted"/>
<dbReference type="RefSeq" id="WP_089986468.1">
    <property type="nucleotide sequence ID" value="NZ_BJOM01000004.1"/>
</dbReference>
<dbReference type="Gene3D" id="3.90.1200.10">
    <property type="match status" value="1"/>
</dbReference>
<keyword evidence="2" id="KW-0808">Transferase</keyword>
<reference evidence="2 3" key="1">
    <citation type="submission" date="2016-10" db="EMBL/GenBank/DDBJ databases">
        <authorList>
            <person name="Varghese N."/>
            <person name="Submissions S."/>
        </authorList>
    </citation>
    <scope>NUCLEOTIDE SEQUENCE [LARGE SCALE GENOMIC DNA]</scope>
    <source>
        <strain evidence="2 3">TC-13</strain>
    </source>
</reference>
<protein>
    <submittedName>
        <fullName evidence="2">Aminoglycoside 2''-phosphotransferase</fullName>
    </submittedName>
</protein>
<name>A0A1H9MDM1_9BACI</name>
<organism evidence="2 3">
    <name type="scientific">Lysinibacillus fusiformis</name>
    <dbReference type="NCBI Taxonomy" id="28031"/>
    <lineage>
        <taxon>Bacteria</taxon>
        <taxon>Bacillati</taxon>
        <taxon>Bacillota</taxon>
        <taxon>Bacilli</taxon>
        <taxon>Bacillales</taxon>
        <taxon>Bacillaceae</taxon>
        <taxon>Lysinibacillus</taxon>
    </lineage>
</organism>
<evidence type="ECO:0000313" key="2">
    <source>
        <dbReference type="EMBL" id="SER21806.1"/>
    </source>
</evidence>
<dbReference type="AlphaFoldDB" id="A0A1H9MDM1"/>
<evidence type="ECO:0000313" key="3">
    <source>
        <dbReference type="Proteomes" id="UP000199410"/>
    </source>
</evidence>
<dbReference type="EMBL" id="FOEL01000012">
    <property type="protein sequence ID" value="SER21806.1"/>
    <property type="molecule type" value="Genomic_DNA"/>
</dbReference>
<dbReference type="InterPro" id="IPR011009">
    <property type="entry name" value="Kinase-like_dom_sf"/>
</dbReference>
<comment type="caution">
    <text evidence="2">The sequence shown here is derived from an EMBL/GenBank/DDBJ whole genome shotgun (WGS) entry which is preliminary data.</text>
</comment>
<dbReference type="SUPFAM" id="SSF56112">
    <property type="entry name" value="Protein kinase-like (PK-like)"/>
    <property type="match status" value="1"/>
</dbReference>
<dbReference type="Pfam" id="PF01636">
    <property type="entry name" value="APH"/>
    <property type="match status" value="1"/>
</dbReference>
<dbReference type="Proteomes" id="UP000199410">
    <property type="component" value="Unassembled WGS sequence"/>
</dbReference>
<sequence length="291" mass="33091">MNNNFIENIQSLYSDLSIEDIYPNEIGQNNDVLIVNKSLVFRFPKYKIGINQLKRETEILKYIKGTISTPIPNPIYQSFEELEPGKVFTGYHLIDGVPLWKESLIGVKRVDLVKGLAKQLVSFLVELHSISGEKASRDLKLKVRNPHEEMYNLYNKIRNKLFPFMRKDAQQEISQSFETFLNGKAFSNLDITLIHGDFGASNILWDPETSMISGIIDFGGSGLGDPAYDFAGILSSYGEDFFDMCINLYPNGQEISERVKFYKSTFALQEALHGIENGDRQAFEAGIKDYK</sequence>
<dbReference type="InterPro" id="IPR051678">
    <property type="entry name" value="AGP_Transferase"/>
</dbReference>
<evidence type="ECO:0000259" key="1">
    <source>
        <dbReference type="Pfam" id="PF01636"/>
    </source>
</evidence>
<accession>A0A1H9MDM1</accession>
<dbReference type="InterPro" id="IPR002575">
    <property type="entry name" value="Aminoglycoside_PTrfase"/>
</dbReference>
<dbReference type="PANTHER" id="PTHR21310">
    <property type="entry name" value="AMINOGLYCOSIDE PHOSPHOTRANSFERASE-RELATED-RELATED"/>
    <property type="match status" value="1"/>
</dbReference>
<feature type="domain" description="Aminoglycoside phosphotransferase" evidence="1">
    <location>
        <begin position="23"/>
        <end position="253"/>
    </location>
</feature>
<dbReference type="Gene3D" id="3.30.200.20">
    <property type="entry name" value="Phosphorylase Kinase, domain 1"/>
    <property type="match status" value="1"/>
</dbReference>
<gene>
    <name evidence="2" type="ORF">SAMN02787113_03255</name>
</gene>
<dbReference type="GO" id="GO:0016740">
    <property type="term" value="F:transferase activity"/>
    <property type="evidence" value="ECO:0007669"/>
    <property type="project" value="UniProtKB-KW"/>
</dbReference>